<keyword evidence="2" id="KW-0479">Metal-binding</keyword>
<organism evidence="9 10">
    <name type="scientific">Cladophialophora yegresii CBS 114405</name>
    <dbReference type="NCBI Taxonomy" id="1182544"/>
    <lineage>
        <taxon>Eukaryota</taxon>
        <taxon>Fungi</taxon>
        <taxon>Dikarya</taxon>
        <taxon>Ascomycota</taxon>
        <taxon>Pezizomycotina</taxon>
        <taxon>Eurotiomycetes</taxon>
        <taxon>Chaetothyriomycetidae</taxon>
        <taxon>Chaetothyriales</taxon>
        <taxon>Herpotrichiellaceae</taxon>
        <taxon>Cladophialophora</taxon>
    </lineage>
</organism>
<evidence type="ECO:0000256" key="1">
    <source>
        <dbReference type="ARBA" id="ARBA00007416"/>
    </source>
</evidence>
<sequence length="756" mass="85443">MGTAMTTVQQAPQSRDKMQESSRRRSSRFQEIIDRVYQQAGAELILDLSNIRKKLNFKANSLADGERPAKRQKRESVRCLCHLTIWDNRDGFAAVPLTSKSNYCYVTGADNGVHGHFVDIELDKPFIIQAAEIRVPVTTKDVSALEIIDKYFLEFKIIPCKAGSRWPPMPILGKSDGDHFGHDIKKDGSEELQGAIVARYTHLPTPPDINVPLSVFFLHEGRTYRTKYGLQVISAWQKADAGRVEKQSRGLDLGSFLRDQPNGIHSPGKAKNEHLEPLMAFMQEKSLLKPVPQTQPEVCYSFSSRLAQREDVAQEFRNATIRGYRCPVCTTTLCRNLEELQFHLTTMHAQYTFAVKPRTDPATNEVSQVHIRVDLPRRPTVKKGPDNGELSWVAPTSPFDLRAFMSGDLSWLGGAAPMKLQPSSRPTTGYPLADSVPNFRRPDRKKIKPITLETRGADDQPEYMYTSVSNRPVSPDEDPRSESDDEIDNEWQIAMQMERLDLIAEKGNWSLYERELAKRWDRHRMEEQLEHPAYLSNSLIRFARKHKQWLRNSGGDELLPCFFDFLERLKERDVIDNNVVVDVNELIFADDPLDPFPTTTGEPTAAGTTPRYGTAMPPPATTVQQLAGQAQEQAQNPSPKLVCPICSTVVKPRPKRKVVIFCQDPRCTTPSQRYHRECVLALPTLRKAKERVAASARIEDETMTYILKFWSCEACTARRKERATSKAEVSRGVGRSVAKNPSTRNGVRRGLASGEV</sequence>
<dbReference type="GO" id="GO:0008270">
    <property type="term" value="F:zinc ion binding"/>
    <property type="evidence" value="ECO:0007669"/>
    <property type="project" value="UniProtKB-KW"/>
</dbReference>
<feature type="compositionally biased region" description="Basic and acidic residues" evidence="7">
    <location>
        <begin position="14"/>
        <end position="23"/>
    </location>
</feature>
<feature type="region of interest" description="Disordered" evidence="7">
    <location>
        <begin position="594"/>
        <end position="620"/>
    </location>
</feature>
<protein>
    <recommendedName>
        <fullName evidence="8">Polycomb protein VEFS-Box domain-containing protein</fullName>
    </recommendedName>
</protein>
<dbReference type="RefSeq" id="XP_007757052.1">
    <property type="nucleotide sequence ID" value="XM_007758862.1"/>
</dbReference>
<evidence type="ECO:0000313" key="9">
    <source>
        <dbReference type="EMBL" id="EXJ60699.1"/>
    </source>
</evidence>
<feature type="region of interest" description="Disordered" evidence="7">
    <location>
        <begin position="1"/>
        <end position="25"/>
    </location>
</feature>
<keyword evidence="6" id="KW-0804">Transcription</keyword>
<accession>W9WQP3</accession>
<keyword evidence="3" id="KW-0863">Zinc-finger</keyword>
<dbReference type="InterPro" id="IPR019135">
    <property type="entry name" value="Polycomb_protein_VEFS-Box"/>
</dbReference>
<feature type="compositionally biased region" description="Low complexity" evidence="7">
    <location>
        <begin position="597"/>
        <end position="610"/>
    </location>
</feature>
<keyword evidence="4" id="KW-0862">Zinc</keyword>
<dbReference type="OrthoDB" id="166746at2759"/>
<gene>
    <name evidence="9" type="ORF">A1O7_04852</name>
</gene>
<evidence type="ECO:0000259" key="8">
    <source>
        <dbReference type="Pfam" id="PF09733"/>
    </source>
</evidence>
<feature type="region of interest" description="Disordered" evidence="7">
    <location>
        <begin position="723"/>
        <end position="756"/>
    </location>
</feature>
<dbReference type="Proteomes" id="UP000019473">
    <property type="component" value="Unassembled WGS sequence"/>
</dbReference>
<evidence type="ECO:0000256" key="6">
    <source>
        <dbReference type="ARBA" id="ARBA00023163"/>
    </source>
</evidence>
<evidence type="ECO:0000256" key="7">
    <source>
        <dbReference type="SAM" id="MobiDB-lite"/>
    </source>
</evidence>
<feature type="compositionally biased region" description="Polar residues" evidence="7">
    <location>
        <begin position="1"/>
        <end position="13"/>
    </location>
</feature>
<keyword evidence="10" id="KW-1185">Reference proteome</keyword>
<evidence type="ECO:0000313" key="10">
    <source>
        <dbReference type="Proteomes" id="UP000019473"/>
    </source>
</evidence>
<comment type="caution">
    <text evidence="9">The sequence shown here is derived from an EMBL/GenBank/DDBJ whole genome shotgun (WGS) entry which is preliminary data.</text>
</comment>
<dbReference type="eggNOG" id="ENOG502SDK4">
    <property type="taxonomic scope" value="Eukaryota"/>
</dbReference>
<evidence type="ECO:0000256" key="2">
    <source>
        <dbReference type="ARBA" id="ARBA00022723"/>
    </source>
</evidence>
<dbReference type="HOGENOM" id="CLU_012286_0_0_1"/>
<feature type="region of interest" description="Disordered" evidence="7">
    <location>
        <begin position="465"/>
        <end position="486"/>
    </location>
</feature>
<evidence type="ECO:0000256" key="3">
    <source>
        <dbReference type="ARBA" id="ARBA00022771"/>
    </source>
</evidence>
<reference evidence="9 10" key="1">
    <citation type="submission" date="2013-03" db="EMBL/GenBank/DDBJ databases">
        <title>The Genome Sequence of Cladophialophora yegresii CBS 114405.</title>
        <authorList>
            <consortium name="The Broad Institute Genomics Platform"/>
            <person name="Cuomo C."/>
            <person name="de Hoog S."/>
            <person name="Gorbushina A."/>
            <person name="Walker B."/>
            <person name="Young S.K."/>
            <person name="Zeng Q."/>
            <person name="Gargeya S."/>
            <person name="Fitzgerald M."/>
            <person name="Haas B."/>
            <person name="Abouelleil A."/>
            <person name="Allen A.W."/>
            <person name="Alvarado L."/>
            <person name="Arachchi H.M."/>
            <person name="Berlin A.M."/>
            <person name="Chapman S.B."/>
            <person name="Gainer-Dewar J."/>
            <person name="Goldberg J."/>
            <person name="Griggs A."/>
            <person name="Gujja S."/>
            <person name="Hansen M."/>
            <person name="Howarth C."/>
            <person name="Imamovic A."/>
            <person name="Ireland A."/>
            <person name="Larimer J."/>
            <person name="McCowan C."/>
            <person name="Murphy C."/>
            <person name="Pearson M."/>
            <person name="Poon T.W."/>
            <person name="Priest M."/>
            <person name="Roberts A."/>
            <person name="Saif S."/>
            <person name="Shea T."/>
            <person name="Sisk P."/>
            <person name="Sykes S."/>
            <person name="Wortman J."/>
            <person name="Nusbaum C."/>
            <person name="Birren B."/>
        </authorList>
    </citation>
    <scope>NUCLEOTIDE SEQUENCE [LARGE SCALE GENOMIC DNA]</scope>
    <source>
        <strain evidence="9 10">CBS 114405</strain>
    </source>
</reference>
<dbReference type="AlphaFoldDB" id="W9WQP3"/>
<name>W9WQP3_9EURO</name>
<evidence type="ECO:0000256" key="4">
    <source>
        <dbReference type="ARBA" id="ARBA00022833"/>
    </source>
</evidence>
<dbReference type="Pfam" id="PF09733">
    <property type="entry name" value="VEFS-Box"/>
    <property type="match status" value="1"/>
</dbReference>
<feature type="domain" description="Polycomb protein VEFS-Box" evidence="8">
    <location>
        <begin position="465"/>
        <end position="578"/>
    </location>
</feature>
<evidence type="ECO:0000256" key="5">
    <source>
        <dbReference type="ARBA" id="ARBA00023015"/>
    </source>
</evidence>
<dbReference type="VEuPathDB" id="FungiDB:A1O7_04852"/>
<comment type="similarity">
    <text evidence="1">Belongs to the VEFS (VRN2-EMF2-FIS2-SU(Z)12) family.</text>
</comment>
<feature type="region of interest" description="Disordered" evidence="7">
    <location>
        <begin position="422"/>
        <end position="441"/>
    </location>
</feature>
<proteinExistence type="inferred from homology"/>
<keyword evidence="5" id="KW-0805">Transcription regulation</keyword>
<dbReference type="CDD" id="cd21552">
    <property type="entry name" value="VEFS-box_ctSUZ12-like"/>
    <property type="match status" value="1"/>
</dbReference>
<dbReference type="STRING" id="1182544.W9WQP3"/>
<dbReference type="GeneID" id="19179437"/>
<dbReference type="EMBL" id="AMGW01000003">
    <property type="protein sequence ID" value="EXJ60699.1"/>
    <property type="molecule type" value="Genomic_DNA"/>
</dbReference>